<evidence type="ECO:0000256" key="5">
    <source>
        <dbReference type="ARBA" id="ARBA00022741"/>
    </source>
</evidence>
<name>A0A4S8F230_9BURK</name>
<dbReference type="PROSITE" id="PS50893">
    <property type="entry name" value="ABC_TRANSPORTER_2"/>
    <property type="match status" value="1"/>
</dbReference>
<comment type="similarity">
    <text evidence="2">Belongs to the ABC transporter superfamily.</text>
</comment>
<dbReference type="GO" id="GO:0016887">
    <property type="term" value="F:ATP hydrolysis activity"/>
    <property type="evidence" value="ECO:0007669"/>
    <property type="project" value="InterPro"/>
</dbReference>
<sequence length="284" mass="30803">MTCTIAHAPLLVVNDLCVELKNHPHQTPLVQDVHFILKTGQTLGLVGESGSGKSLTALALLGLLSPNVQASGSVRMQGQELIGVRDKTLQTLRGNRISMVFQEPMTALNPVHTIGDQVAEPLRLHKRLSRQEALSQATALLDRVGIARARERLSAYPHQFSGGQRQRIVIAMALACQPALLIADEPTTALDVIVQQQILDLLDELVREQGMGLLLISHDLAVISDYTDHVAVMTEGRIVEQGPTASVFAAPQHAYTQQLMQSRQRLMAFSLSDEGSPAPEESPA</sequence>
<dbReference type="EMBL" id="STFG01000009">
    <property type="protein sequence ID" value="THU01009.1"/>
    <property type="molecule type" value="Genomic_DNA"/>
</dbReference>
<evidence type="ECO:0000256" key="3">
    <source>
        <dbReference type="ARBA" id="ARBA00022448"/>
    </source>
</evidence>
<dbReference type="OrthoDB" id="9802772at2"/>
<dbReference type="GO" id="GO:0055085">
    <property type="term" value="P:transmembrane transport"/>
    <property type="evidence" value="ECO:0007669"/>
    <property type="project" value="UniProtKB-ARBA"/>
</dbReference>
<evidence type="ECO:0000256" key="4">
    <source>
        <dbReference type="ARBA" id="ARBA00022475"/>
    </source>
</evidence>
<keyword evidence="3" id="KW-0813">Transport</keyword>
<comment type="subcellular location">
    <subcellularLocation>
        <location evidence="1">Cell inner membrane</location>
        <topology evidence="1">Peripheral membrane protein</topology>
    </subcellularLocation>
</comment>
<organism evidence="9 10">
    <name type="scientific">Lampropedia puyangensis</name>
    <dbReference type="NCBI Taxonomy" id="1330072"/>
    <lineage>
        <taxon>Bacteria</taxon>
        <taxon>Pseudomonadati</taxon>
        <taxon>Pseudomonadota</taxon>
        <taxon>Betaproteobacteria</taxon>
        <taxon>Burkholderiales</taxon>
        <taxon>Comamonadaceae</taxon>
        <taxon>Lampropedia</taxon>
    </lineage>
</organism>
<dbReference type="Gene3D" id="3.40.50.300">
    <property type="entry name" value="P-loop containing nucleotide triphosphate hydrolases"/>
    <property type="match status" value="1"/>
</dbReference>
<dbReference type="GO" id="GO:0005886">
    <property type="term" value="C:plasma membrane"/>
    <property type="evidence" value="ECO:0007669"/>
    <property type="project" value="UniProtKB-SubCell"/>
</dbReference>
<keyword evidence="7" id="KW-0472">Membrane</keyword>
<dbReference type="PROSITE" id="PS00211">
    <property type="entry name" value="ABC_TRANSPORTER_1"/>
    <property type="match status" value="1"/>
</dbReference>
<gene>
    <name evidence="9" type="ORF">E9531_09490</name>
</gene>
<evidence type="ECO:0000313" key="10">
    <source>
        <dbReference type="Proteomes" id="UP000308917"/>
    </source>
</evidence>
<dbReference type="InterPro" id="IPR003439">
    <property type="entry name" value="ABC_transporter-like_ATP-bd"/>
</dbReference>
<dbReference type="InterPro" id="IPR017871">
    <property type="entry name" value="ABC_transporter-like_CS"/>
</dbReference>
<dbReference type="CDD" id="cd03257">
    <property type="entry name" value="ABC_NikE_OppD_transporters"/>
    <property type="match status" value="1"/>
</dbReference>
<evidence type="ECO:0000256" key="2">
    <source>
        <dbReference type="ARBA" id="ARBA00005417"/>
    </source>
</evidence>
<dbReference type="InterPro" id="IPR050388">
    <property type="entry name" value="ABC_Ni/Peptide_Import"/>
</dbReference>
<protein>
    <submittedName>
        <fullName evidence="9">ABC transporter ATP-binding protein</fullName>
    </submittedName>
</protein>
<dbReference type="GO" id="GO:0005524">
    <property type="term" value="F:ATP binding"/>
    <property type="evidence" value="ECO:0007669"/>
    <property type="project" value="UniProtKB-KW"/>
</dbReference>
<evidence type="ECO:0000256" key="6">
    <source>
        <dbReference type="ARBA" id="ARBA00022840"/>
    </source>
</evidence>
<dbReference type="InterPro" id="IPR003593">
    <property type="entry name" value="AAA+_ATPase"/>
</dbReference>
<proteinExistence type="inferred from homology"/>
<dbReference type="Proteomes" id="UP000308917">
    <property type="component" value="Unassembled WGS sequence"/>
</dbReference>
<dbReference type="PANTHER" id="PTHR43297:SF2">
    <property type="entry name" value="DIPEPTIDE TRANSPORT ATP-BINDING PROTEIN DPPD"/>
    <property type="match status" value="1"/>
</dbReference>
<feature type="domain" description="ABC transporter" evidence="8">
    <location>
        <begin position="11"/>
        <end position="260"/>
    </location>
</feature>
<dbReference type="FunFam" id="3.40.50.300:FF:000016">
    <property type="entry name" value="Oligopeptide ABC transporter ATP-binding component"/>
    <property type="match status" value="1"/>
</dbReference>
<evidence type="ECO:0000256" key="7">
    <source>
        <dbReference type="ARBA" id="ARBA00023136"/>
    </source>
</evidence>
<keyword evidence="4" id="KW-1003">Cell membrane</keyword>
<accession>A0A4S8F230</accession>
<dbReference type="Pfam" id="PF00005">
    <property type="entry name" value="ABC_tran"/>
    <property type="match status" value="1"/>
</dbReference>
<dbReference type="SMART" id="SM00382">
    <property type="entry name" value="AAA"/>
    <property type="match status" value="1"/>
</dbReference>
<reference evidence="9 10" key="1">
    <citation type="journal article" date="2015" name="Antonie Van Leeuwenhoek">
        <title>Lampropedia puyangensis sp. nov., isolated from symptomatic bark of Populus ? euramericana canker and emended description of Lampropedia hyalina (Ehrenberg 1832) Lee et al. 2004.</title>
        <authorList>
            <person name="Li Y."/>
            <person name="Wang T."/>
            <person name="Piao C.G."/>
            <person name="Wang L.F."/>
            <person name="Tian G.Z."/>
            <person name="Zhu T.H."/>
            <person name="Guo M.W."/>
        </authorList>
    </citation>
    <scope>NUCLEOTIDE SEQUENCE [LARGE SCALE GENOMIC DNA]</scope>
    <source>
        <strain evidence="9 10">2-bin</strain>
    </source>
</reference>
<dbReference type="PANTHER" id="PTHR43297">
    <property type="entry name" value="OLIGOPEPTIDE TRANSPORT ATP-BINDING PROTEIN APPD"/>
    <property type="match status" value="1"/>
</dbReference>
<comment type="caution">
    <text evidence="9">The sequence shown here is derived from an EMBL/GenBank/DDBJ whole genome shotgun (WGS) entry which is preliminary data.</text>
</comment>
<evidence type="ECO:0000259" key="8">
    <source>
        <dbReference type="PROSITE" id="PS50893"/>
    </source>
</evidence>
<dbReference type="SUPFAM" id="SSF52540">
    <property type="entry name" value="P-loop containing nucleoside triphosphate hydrolases"/>
    <property type="match status" value="1"/>
</dbReference>
<dbReference type="AlphaFoldDB" id="A0A4S8F230"/>
<dbReference type="InterPro" id="IPR027417">
    <property type="entry name" value="P-loop_NTPase"/>
</dbReference>
<keyword evidence="10" id="KW-1185">Reference proteome</keyword>
<evidence type="ECO:0000256" key="1">
    <source>
        <dbReference type="ARBA" id="ARBA00004417"/>
    </source>
</evidence>
<evidence type="ECO:0000313" key="9">
    <source>
        <dbReference type="EMBL" id="THU01009.1"/>
    </source>
</evidence>
<keyword evidence="5" id="KW-0547">Nucleotide-binding</keyword>
<keyword evidence="6 9" id="KW-0067">ATP-binding</keyword>